<accession>A0A644VYF8</accession>
<feature type="transmembrane region" description="Helical" evidence="1">
    <location>
        <begin position="98"/>
        <end position="119"/>
    </location>
</feature>
<gene>
    <name evidence="2" type="ORF">SDC9_42696</name>
</gene>
<dbReference type="AlphaFoldDB" id="A0A644VYF8"/>
<protein>
    <submittedName>
        <fullName evidence="2">Uncharacterized protein</fullName>
    </submittedName>
</protein>
<keyword evidence="1" id="KW-1133">Transmembrane helix</keyword>
<keyword evidence="1" id="KW-0472">Membrane</keyword>
<name>A0A644VYF8_9ZZZZ</name>
<sequence>MKILQGFRASHRWMITSGLLAFSVLAVLSGAYAICFATPIFILFVFTCAIAAHFTETERSEQGKETGFFALYKPSHWISFITGAVITTIITVFKRDDILLGIFLFVVMVVLLYLIPLYIQAEQAGQEYEVKK</sequence>
<evidence type="ECO:0000256" key="1">
    <source>
        <dbReference type="SAM" id="Phobius"/>
    </source>
</evidence>
<reference evidence="2" key="1">
    <citation type="submission" date="2019-08" db="EMBL/GenBank/DDBJ databases">
        <authorList>
            <person name="Kucharzyk K."/>
            <person name="Murdoch R.W."/>
            <person name="Higgins S."/>
            <person name="Loffler F."/>
        </authorList>
    </citation>
    <scope>NUCLEOTIDE SEQUENCE</scope>
</reference>
<comment type="caution">
    <text evidence="2">The sequence shown here is derived from an EMBL/GenBank/DDBJ whole genome shotgun (WGS) entry which is preliminary data.</text>
</comment>
<feature type="transmembrane region" description="Helical" evidence="1">
    <location>
        <begin position="21"/>
        <end position="54"/>
    </location>
</feature>
<keyword evidence="1" id="KW-0812">Transmembrane</keyword>
<organism evidence="2">
    <name type="scientific">bioreactor metagenome</name>
    <dbReference type="NCBI Taxonomy" id="1076179"/>
    <lineage>
        <taxon>unclassified sequences</taxon>
        <taxon>metagenomes</taxon>
        <taxon>ecological metagenomes</taxon>
    </lineage>
</organism>
<proteinExistence type="predicted"/>
<dbReference type="EMBL" id="VSSQ01000513">
    <property type="protein sequence ID" value="MPL96514.1"/>
    <property type="molecule type" value="Genomic_DNA"/>
</dbReference>
<feature type="transmembrane region" description="Helical" evidence="1">
    <location>
        <begin position="74"/>
        <end position="93"/>
    </location>
</feature>
<evidence type="ECO:0000313" key="2">
    <source>
        <dbReference type="EMBL" id="MPL96514.1"/>
    </source>
</evidence>